<dbReference type="RefSeq" id="WP_368239161.1">
    <property type="nucleotide sequence ID" value="NZ_JAZFBD010000062.1"/>
</dbReference>
<gene>
    <name evidence="1" type="ORF">UABAM_05249</name>
</gene>
<protein>
    <recommendedName>
        <fullName evidence="3">DUF433 domain-containing protein</fullName>
    </recommendedName>
</protein>
<dbReference type="Gene3D" id="1.10.10.10">
    <property type="entry name" value="Winged helix-like DNA-binding domain superfamily/Winged helix DNA-binding domain"/>
    <property type="match status" value="1"/>
</dbReference>
<evidence type="ECO:0000313" key="1">
    <source>
        <dbReference type="EMBL" id="BBM86852.1"/>
    </source>
</evidence>
<accession>A0A5S9F5P9</accession>
<dbReference type="Pfam" id="PF04255">
    <property type="entry name" value="DUF433"/>
    <property type="match status" value="1"/>
</dbReference>
<dbReference type="SUPFAM" id="SSF46689">
    <property type="entry name" value="Homeodomain-like"/>
    <property type="match status" value="1"/>
</dbReference>
<keyword evidence="2" id="KW-1185">Reference proteome</keyword>
<dbReference type="Proteomes" id="UP000326354">
    <property type="component" value="Chromosome"/>
</dbReference>
<reference evidence="1 2" key="1">
    <citation type="submission" date="2019-08" db="EMBL/GenBank/DDBJ databases">
        <title>Complete genome sequence of Candidatus Uab amorphum.</title>
        <authorList>
            <person name="Shiratori T."/>
            <person name="Suzuki S."/>
            <person name="Kakizawa Y."/>
            <person name="Ishida K."/>
        </authorList>
    </citation>
    <scope>NUCLEOTIDE SEQUENCE [LARGE SCALE GENOMIC DNA]</scope>
    <source>
        <strain evidence="1 2">SRT547</strain>
    </source>
</reference>
<dbReference type="KEGG" id="uam:UABAM_05249"/>
<name>A0A5S9F5P9_UABAM</name>
<evidence type="ECO:0008006" key="3">
    <source>
        <dbReference type="Google" id="ProtNLM"/>
    </source>
</evidence>
<dbReference type="InterPro" id="IPR036388">
    <property type="entry name" value="WH-like_DNA-bd_sf"/>
</dbReference>
<dbReference type="PANTHER" id="PTHR34849:SF1">
    <property type="entry name" value="SLR0770 PROTEIN"/>
    <property type="match status" value="1"/>
</dbReference>
<dbReference type="InterPro" id="IPR007367">
    <property type="entry name" value="DUF433"/>
</dbReference>
<organism evidence="1 2">
    <name type="scientific">Uabimicrobium amorphum</name>
    <dbReference type="NCBI Taxonomy" id="2596890"/>
    <lineage>
        <taxon>Bacteria</taxon>
        <taxon>Pseudomonadati</taxon>
        <taxon>Planctomycetota</taxon>
        <taxon>Candidatus Uabimicrobiia</taxon>
        <taxon>Candidatus Uabimicrobiales</taxon>
        <taxon>Candidatus Uabimicrobiaceae</taxon>
        <taxon>Candidatus Uabimicrobium</taxon>
    </lineage>
</organism>
<dbReference type="PANTHER" id="PTHR34849">
    <property type="entry name" value="SSL5025 PROTEIN"/>
    <property type="match status" value="1"/>
</dbReference>
<evidence type="ECO:0000313" key="2">
    <source>
        <dbReference type="Proteomes" id="UP000326354"/>
    </source>
</evidence>
<dbReference type="EMBL" id="AP019860">
    <property type="protein sequence ID" value="BBM86852.1"/>
    <property type="molecule type" value="Genomic_DNA"/>
</dbReference>
<dbReference type="InterPro" id="IPR009057">
    <property type="entry name" value="Homeodomain-like_sf"/>
</dbReference>
<dbReference type="AlphaFoldDB" id="A0A5S9F5P9"/>
<sequence length="101" mass="12125">MIATDYRYIVNVEGVPIIEGTRYKVEDIAIWYLSYGWSPDEIHIQHRDLTKSQICSALAYYHDHKQEMDKKIEQDDIEIEEKRRASKQITRQELLDRLKNK</sequence>
<proteinExistence type="predicted"/>